<gene>
    <name evidence="1" type="ORF">GCM10010249_51040</name>
</gene>
<protein>
    <recommendedName>
        <fullName evidence="3">AG1 protein</fullName>
    </recommendedName>
</protein>
<reference evidence="1" key="2">
    <citation type="submission" date="2020-09" db="EMBL/GenBank/DDBJ databases">
        <authorList>
            <person name="Sun Q."/>
            <person name="Ohkuma M."/>
        </authorList>
    </citation>
    <scope>NUCLEOTIDE SEQUENCE</scope>
    <source>
        <strain evidence="1">JCM 4335</strain>
    </source>
</reference>
<evidence type="ECO:0000313" key="2">
    <source>
        <dbReference type="Proteomes" id="UP000654123"/>
    </source>
</evidence>
<organism evidence="1 2">
    <name type="scientific">Streptomyces roseolilacinus</name>
    <dbReference type="NCBI Taxonomy" id="66904"/>
    <lineage>
        <taxon>Bacteria</taxon>
        <taxon>Bacillati</taxon>
        <taxon>Actinomycetota</taxon>
        <taxon>Actinomycetes</taxon>
        <taxon>Kitasatosporales</taxon>
        <taxon>Streptomycetaceae</taxon>
        <taxon>Streptomyces</taxon>
    </lineage>
</organism>
<keyword evidence="2" id="KW-1185">Reference proteome</keyword>
<evidence type="ECO:0000313" key="1">
    <source>
        <dbReference type="EMBL" id="GGQ25917.1"/>
    </source>
</evidence>
<reference evidence="1" key="1">
    <citation type="journal article" date="2014" name="Int. J. Syst. Evol. Microbiol.">
        <title>Complete genome sequence of Corynebacterium casei LMG S-19264T (=DSM 44701T), isolated from a smear-ripened cheese.</title>
        <authorList>
            <consortium name="US DOE Joint Genome Institute (JGI-PGF)"/>
            <person name="Walter F."/>
            <person name="Albersmeier A."/>
            <person name="Kalinowski J."/>
            <person name="Ruckert C."/>
        </authorList>
    </citation>
    <scope>NUCLEOTIDE SEQUENCE</scope>
    <source>
        <strain evidence="1">JCM 4335</strain>
    </source>
</reference>
<comment type="caution">
    <text evidence="1">The sequence shown here is derived from an EMBL/GenBank/DDBJ whole genome shotgun (WGS) entry which is preliminary data.</text>
</comment>
<dbReference type="AlphaFoldDB" id="A0A918B4H7"/>
<sequence>MDQLIHSHGGIHCMAWDEWEQLKAEARAGSERMRLNMLEPQPSGGGAEGDLKVNQQDLAAVGDSAFRLFEGLGKHGRGAAASTQEAAKDLTTQEFELGAALSTVEKRWDKQLRSLLDACAHISNHMDFTRNAHAGDEYFIASTLSSIETLDQGFDRGAKN</sequence>
<name>A0A918B4H7_9ACTN</name>
<evidence type="ECO:0008006" key="3">
    <source>
        <dbReference type="Google" id="ProtNLM"/>
    </source>
</evidence>
<proteinExistence type="predicted"/>
<accession>A0A918B4H7</accession>
<dbReference type="EMBL" id="BMSV01000011">
    <property type="protein sequence ID" value="GGQ25917.1"/>
    <property type="molecule type" value="Genomic_DNA"/>
</dbReference>
<dbReference type="Proteomes" id="UP000654123">
    <property type="component" value="Unassembled WGS sequence"/>
</dbReference>